<feature type="non-terminal residue" evidence="1">
    <location>
        <position position="1"/>
    </location>
</feature>
<reference evidence="1" key="1">
    <citation type="journal article" date="2015" name="Nature">
        <title>Complex archaea that bridge the gap between prokaryotes and eukaryotes.</title>
        <authorList>
            <person name="Spang A."/>
            <person name="Saw J.H."/>
            <person name="Jorgensen S.L."/>
            <person name="Zaremba-Niedzwiedzka K."/>
            <person name="Martijn J."/>
            <person name="Lind A.E."/>
            <person name="van Eijk R."/>
            <person name="Schleper C."/>
            <person name="Guy L."/>
            <person name="Ettema T.J."/>
        </authorList>
    </citation>
    <scope>NUCLEOTIDE SEQUENCE</scope>
</reference>
<gene>
    <name evidence="1" type="ORF">LCGC14_2998320</name>
</gene>
<name>A0A0F8Z9C8_9ZZZZ</name>
<dbReference type="AlphaFoldDB" id="A0A0F8Z9C8"/>
<comment type="caution">
    <text evidence="1">The sequence shown here is derived from an EMBL/GenBank/DDBJ whole genome shotgun (WGS) entry which is preliminary data.</text>
</comment>
<sequence length="366" mass="39139">HIKVGYYLVPSAAFVAADGCYVQQQWNDHRMGTDSQGHMSHMTERERLTAARYFSGIAPNGTTSYLTIVGATVDYKATAGVIYQLHPHTSPAVDTSAGDVVLVVNWNGDPYHNITNLYDIVDDSGGNTIGNNKWFNLVIWGVANKSGTYEPTMINLPSGFYNTQASAEQDISGFDNFDIPREFDLESSTGFLIARLTIKKQAGTWAFGSVVDLRRADLLGARGGASSPETEFPDNTFKVFDATDNTKVFEFQADQISPATTRTYTAPDADGVIALTTVDALNERTPGAGTTVENVTIRDGSIELHHGTDTIAGDEILTPTGGYIIAAAQAGVTDDLDGIGGGAYGRIIVVRADAGDTITVRHNDAG</sequence>
<evidence type="ECO:0000313" key="1">
    <source>
        <dbReference type="EMBL" id="KKK63039.1"/>
    </source>
</evidence>
<feature type="non-terminal residue" evidence="1">
    <location>
        <position position="366"/>
    </location>
</feature>
<accession>A0A0F8Z9C8</accession>
<protein>
    <submittedName>
        <fullName evidence="1">Uncharacterized protein</fullName>
    </submittedName>
</protein>
<organism evidence="1">
    <name type="scientific">marine sediment metagenome</name>
    <dbReference type="NCBI Taxonomy" id="412755"/>
    <lineage>
        <taxon>unclassified sequences</taxon>
        <taxon>metagenomes</taxon>
        <taxon>ecological metagenomes</taxon>
    </lineage>
</organism>
<proteinExistence type="predicted"/>
<dbReference type="EMBL" id="LAZR01061707">
    <property type="protein sequence ID" value="KKK63039.1"/>
    <property type="molecule type" value="Genomic_DNA"/>
</dbReference>